<proteinExistence type="predicted"/>
<dbReference type="InterPro" id="IPR000679">
    <property type="entry name" value="Znf_GATA"/>
</dbReference>
<dbReference type="CDD" id="cd00202">
    <property type="entry name" value="ZnF_GATA"/>
    <property type="match status" value="1"/>
</dbReference>
<dbReference type="SMART" id="SM00091">
    <property type="entry name" value="PAS"/>
    <property type="match status" value="1"/>
</dbReference>
<dbReference type="SUPFAM" id="SSF57716">
    <property type="entry name" value="Glucocorticoid receptor-like (DNA-binding domain)"/>
    <property type="match status" value="1"/>
</dbReference>
<feature type="region of interest" description="Disordered" evidence="5">
    <location>
        <begin position="351"/>
        <end position="410"/>
    </location>
</feature>
<evidence type="ECO:0008006" key="10">
    <source>
        <dbReference type="Google" id="ProtNLM"/>
    </source>
</evidence>
<dbReference type="GO" id="GO:0006355">
    <property type="term" value="P:regulation of DNA-templated transcription"/>
    <property type="evidence" value="ECO:0007669"/>
    <property type="project" value="InterPro"/>
</dbReference>
<dbReference type="EMBL" id="KN822942">
    <property type="protein sequence ID" value="KIO34820.1"/>
    <property type="molecule type" value="Genomic_DNA"/>
</dbReference>
<evidence type="ECO:0000313" key="9">
    <source>
        <dbReference type="Proteomes" id="UP000054248"/>
    </source>
</evidence>
<dbReference type="PROSITE" id="PS50114">
    <property type="entry name" value="GATA_ZN_FINGER_2"/>
    <property type="match status" value="1"/>
</dbReference>
<reference evidence="9" key="2">
    <citation type="submission" date="2015-01" db="EMBL/GenBank/DDBJ databases">
        <title>Evolutionary Origins and Diversification of the Mycorrhizal Mutualists.</title>
        <authorList>
            <consortium name="DOE Joint Genome Institute"/>
            <consortium name="Mycorrhizal Genomics Consortium"/>
            <person name="Kohler A."/>
            <person name="Kuo A."/>
            <person name="Nagy L.G."/>
            <person name="Floudas D."/>
            <person name="Copeland A."/>
            <person name="Barry K.W."/>
            <person name="Cichocki N."/>
            <person name="Veneault-Fourrey C."/>
            <person name="LaButti K."/>
            <person name="Lindquist E.A."/>
            <person name="Lipzen A."/>
            <person name="Lundell T."/>
            <person name="Morin E."/>
            <person name="Murat C."/>
            <person name="Riley R."/>
            <person name="Ohm R."/>
            <person name="Sun H."/>
            <person name="Tunlid A."/>
            <person name="Henrissat B."/>
            <person name="Grigoriev I.V."/>
            <person name="Hibbett D.S."/>
            <person name="Martin F."/>
        </authorList>
    </citation>
    <scope>NUCLEOTIDE SEQUENCE [LARGE SCALE GENOMIC DNA]</scope>
    <source>
        <strain evidence="9">MUT 4182</strain>
    </source>
</reference>
<evidence type="ECO:0000313" key="8">
    <source>
        <dbReference type="EMBL" id="KIO34820.1"/>
    </source>
</evidence>
<feature type="compositionally biased region" description="Basic and acidic residues" evidence="5">
    <location>
        <begin position="24"/>
        <end position="36"/>
    </location>
</feature>
<feature type="compositionally biased region" description="Basic and acidic residues" evidence="5">
    <location>
        <begin position="233"/>
        <end position="243"/>
    </location>
</feature>
<dbReference type="HOGENOM" id="CLU_475026_0_0_1"/>
<dbReference type="STRING" id="1051891.A0A0C3QNL3"/>
<feature type="region of interest" description="Disordered" evidence="5">
    <location>
        <begin position="1"/>
        <end position="36"/>
    </location>
</feature>
<feature type="region of interest" description="Disordered" evidence="5">
    <location>
        <begin position="543"/>
        <end position="574"/>
    </location>
</feature>
<keyword evidence="1" id="KW-0479">Metal-binding</keyword>
<dbReference type="InterPro" id="IPR013088">
    <property type="entry name" value="Znf_NHR/GATA"/>
</dbReference>
<keyword evidence="3" id="KW-0862">Zinc</keyword>
<dbReference type="SMART" id="SM00401">
    <property type="entry name" value="ZnF_GATA"/>
    <property type="match status" value="1"/>
</dbReference>
<dbReference type="InterPro" id="IPR000014">
    <property type="entry name" value="PAS"/>
</dbReference>
<keyword evidence="2 4" id="KW-0863">Zinc-finger</keyword>
<accession>A0A0C3QNL3</accession>
<name>A0A0C3QNL3_9AGAM</name>
<evidence type="ECO:0000259" key="7">
    <source>
        <dbReference type="PROSITE" id="PS50114"/>
    </source>
</evidence>
<evidence type="ECO:0000259" key="6">
    <source>
        <dbReference type="PROSITE" id="PS50112"/>
    </source>
</evidence>
<evidence type="ECO:0000256" key="2">
    <source>
        <dbReference type="ARBA" id="ARBA00022771"/>
    </source>
</evidence>
<dbReference type="CDD" id="cd00130">
    <property type="entry name" value="PAS"/>
    <property type="match status" value="1"/>
</dbReference>
<dbReference type="PANTHER" id="PTHR47255:SF4">
    <property type="entry name" value="GATA ZINC FINGER DOMAIN-CONTAINING PROTEIN 12"/>
    <property type="match status" value="1"/>
</dbReference>
<dbReference type="InterPro" id="IPR052138">
    <property type="entry name" value="GATA_ZnFinger_Domain"/>
</dbReference>
<dbReference type="PANTHER" id="PTHR47255">
    <property type="entry name" value="GATA TRANSCRIPTION FACTOR 22-RELATED"/>
    <property type="match status" value="1"/>
</dbReference>
<keyword evidence="9" id="KW-1185">Reference proteome</keyword>
<dbReference type="Gene3D" id="3.30.450.20">
    <property type="entry name" value="PAS domain"/>
    <property type="match status" value="1"/>
</dbReference>
<feature type="region of interest" description="Disordered" evidence="5">
    <location>
        <begin position="220"/>
        <end position="249"/>
    </location>
</feature>
<dbReference type="SUPFAM" id="SSF55785">
    <property type="entry name" value="PYP-like sensor domain (PAS domain)"/>
    <property type="match status" value="1"/>
</dbReference>
<dbReference type="GO" id="GO:0043565">
    <property type="term" value="F:sequence-specific DNA binding"/>
    <property type="evidence" value="ECO:0007669"/>
    <property type="project" value="InterPro"/>
</dbReference>
<evidence type="ECO:0000256" key="3">
    <source>
        <dbReference type="ARBA" id="ARBA00022833"/>
    </source>
</evidence>
<dbReference type="PROSITE" id="PS50112">
    <property type="entry name" value="PAS"/>
    <property type="match status" value="1"/>
</dbReference>
<organism evidence="8 9">
    <name type="scientific">Tulasnella calospora MUT 4182</name>
    <dbReference type="NCBI Taxonomy" id="1051891"/>
    <lineage>
        <taxon>Eukaryota</taxon>
        <taxon>Fungi</taxon>
        <taxon>Dikarya</taxon>
        <taxon>Basidiomycota</taxon>
        <taxon>Agaricomycotina</taxon>
        <taxon>Agaricomycetes</taxon>
        <taxon>Cantharellales</taxon>
        <taxon>Tulasnellaceae</taxon>
        <taxon>Tulasnella</taxon>
    </lineage>
</organism>
<dbReference type="InterPro" id="IPR035965">
    <property type="entry name" value="PAS-like_dom_sf"/>
</dbReference>
<dbReference type="Gene3D" id="3.30.50.10">
    <property type="entry name" value="Erythroid Transcription Factor GATA-1, subunit A"/>
    <property type="match status" value="1"/>
</dbReference>
<dbReference type="PROSITE" id="PS00344">
    <property type="entry name" value="GATA_ZN_FINGER_1"/>
    <property type="match status" value="1"/>
</dbReference>
<gene>
    <name evidence="8" type="ORF">M407DRAFT_16768</name>
</gene>
<dbReference type="Proteomes" id="UP000054248">
    <property type="component" value="Unassembled WGS sequence"/>
</dbReference>
<evidence type="ECO:0000256" key="1">
    <source>
        <dbReference type="ARBA" id="ARBA00022723"/>
    </source>
</evidence>
<dbReference type="Pfam" id="PF00320">
    <property type="entry name" value="GATA"/>
    <property type="match status" value="1"/>
</dbReference>
<protein>
    <recommendedName>
        <fullName evidence="10">GATA-type domain-containing protein</fullName>
    </recommendedName>
</protein>
<dbReference type="GO" id="GO:0008270">
    <property type="term" value="F:zinc ion binding"/>
    <property type="evidence" value="ECO:0007669"/>
    <property type="project" value="UniProtKB-KW"/>
</dbReference>
<evidence type="ECO:0000256" key="5">
    <source>
        <dbReference type="SAM" id="MobiDB-lite"/>
    </source>
</evidence>
<feature type="compositionally biased region" description="Acidic residues" evidence="5">
    <location>
        <begin position="374"/>
        <end position="393"/>
    </location>
</feature>
<feature type="compositionally biased region" description="Low complexity" evidence="5">
    <location>
        <begin position="547"/>
        <end position="562"/>
    </location>
</feature>
<dbReference type="AlphaFoldDB" id="A0A0C3QNL3"/>
<feature type="region of interest" description="Disordered" evidence="5">
    <location>
        <begin position="270"/>
        <end position="315"/>
    </location>
</feature>
<feature type="compositionally biased region" description="Polar residues" evidence="5">
    <location>
        <begin position="1"/>
        <end position="10"/>
    </location>
</feature>
<sequence length="574" mass="61478">MADPGPSSSQHAKKPANNKSSASRQEKQDDQKHTKAFDFTQRKRWADILVNELSGAVLFVLSGAANIVFVGEAARELLNWSETNVQGMKFTNLLHPDDEAPFTKAFFNCIHEQAELAIFVRLKSCHNEPALNHTGGKWPLYEIRGHPHFGPPNPTAPFAMASGYPQTECKAFFATARPYPTRGSAILDSFLELKVENERLHRSLEELHLAHPDLVTAAKEEAAAAAASAPARRRADKEPRSADDIAVDPNGVPLHPFAYDFAFPPAQGSALSGGVPSIPATGEDVNAMRRNSVSGISGEETSSRKRGKRKAAGLEQRVCHTCGRTDSPEWRKGPRGPKTLCNACGLRFSKKVKTKASDPSPNGKDEQPKGDNGMDGEDGGGDEDAGESGDLETDSAGIIDGGGISQSPVIHNHHELDFPGGRMRYDIPGMHPPPPSNKLAASHPLAARHSLPSGLLPSQQSLPHPYHPGSSDYIPVSMAMSMPSHLSTWFANANATGNRSPVASYDHPGYSPVGDGEGLIRAPQPKQALQPLQTHFTYNTVLGGGPSSSLPSSGHPIPSSGPMYHHYQPPGGQT</sequence>
<feature type="domain" description="PAS" evidence="6">
    <location>
        <begin position="58"/>
        <end position="113"/>
    </location>
</feature>
<evidence type="ECO:0000256" key="4">
    <source>
        <dbReference type="PROSITE-ProRule" id="PRU00094"/>
    </source>
</evidence>
<feature type="domain" description="GATA-type" evidence="7">
    <location>
        <begin position="313"/>
        <end position="346"/>
    </location>
</feature>
<dbReference type="OrthoDB" id="2162994at2759"/>
<reference evidence="8 9" key="1">
    <citation type="submission" date="2014-04" db="EMBL/GenBank/DDBJ databases">
        <authorList>
            <consortium name="DOE Joint Genome Institute"/>
            <person name="Kuo A."/>
            <person name="Girlanda M."/>
            <person name="Perotto S."/>
            <person name="Kohler A."/>
            <person name="Nagy L.G."/>
            <person name="Floudas D."/>
            <person name="Copeland A."/>
            <person name="Barry K.W."/>
            <person name="Cichocki N."/>
            <person name="Veneault-Fourrey C."/>
            <person name="LaButti K."/>
            <person name="Lindquist E.A."/>
            <person name="Lipzen A."/>
            <person name="Lundell T."/>
            <person name="Morin E."/>
            <person name="Murat C."/>
            <person name="Sun H."/>
            <person name="Tunlid A."/>
            <person name="Henrissat B."/>
            <person name="Grigoriev I.V."/>
            <person name="Hibbett D.S."/>
            <person name="Martin F."/>
            <person name="Nordberg H.P."/>
            <person name="Cantor M.N."/>
            <person name="Hua S.X."/>
        </authorList>
    </citation>
    <scope>NUCLEOTIDE SEQUENCE [LARGE SCALE GENOMIC DNA]</scope>
    <source>
        <strain evidence="8 9">MUT 4182</strain>
    </source>
</reference>